<dbReference type="Pfam" id="PF11164">
    <property type="entry name" value="DUF2948"/>
    <property type="match status" value="1"/>
</dbReference>
<sequence length="143" mass="15261">MAAQPLRLLAHESDDLAVISAALQDALGKIGDITWEPSAKRLTLAFNRYRWEAGGKGKGERVRSALQLAGVQNVQARKLRRDAKGAVIVLLSITFEPGAAPGGTITFNFAGGGDLRAEVECIDAVLADVSEPWRASRTPGHDE</sequence>
<proteinExistence type="predicted"/>
<protein>
    <submittedName>
        <fullName evidence="1">DUF2948 family protein</fullName>
    </submittedName>
</protein>
<evidence type="ECO:0000313" key="1">
    <source>
        <dbReference type="EMBL" id="XDO97166.1"/>
    </source>
</evidence>
<dbReference type="RefSeq" id="WP_369060203.1">
    <property type="nucleotide sequence ID" value="NZ_CP158375.1"/>
</dbReference>
<dbReference type="InterPro" id="IPR021335">
    <property type="entry name" value="DUF2948"/>
</dbReference>
<organism evidence="1">
    <name type="scientific">Caulobacter sp. 73W</name>
    <dbReference type="NCBI Taxonomy" id="3161137"/>
    <lineage>
        <taxon>Bacteria</taxon>
        <taxon>Pseudomonadati</taxon>
        <taxon>Pseudomonadota</taxon>
        <taxon>Alphaproteobacteria</taxon>
        <taxon>Caulobacterales</taxon>
        <taxon>Caulobacteraceae</taxon>
        <taxon>Caulobacter</taxon>
    </lineage>
</organism>
<name>A0AB39KUN5_9CAUL</name>
<dbReference type="EMBL" id="CP158375">
    <property type="protein sequence ID" value="XDO97166.1"/>
    <property type="molecule type" value="Genomic_DNA"/>
</dbReference>
<gene>
    <name evidence="1" type="ORF">ABOZ73_01725</name>
</gene>
<dbReference type="AlphaFoldDB" id="A0AB39KUN5"/>
<reference evidence="1" key="1">
    <citation type="submission" date="2024-06" db="EMBL/GenBank/DDBJ databases">
        <title>Caulobacter inopinatus, sp. nov.</title>
        <authorList>
            <person name="Donachie S.P."/>
        </authorList>
    </citation>
    <scope>NUCLEOTIDE SEQUENCE</scope>
    <source>
        <strain evidence="1">73W</strain>
    </source>
</reference>
<accession>A0AB39KUN5</accession>